<dbReference type="Proteomes" id="UP001152649">
    <property type="component" value="Unassembled WGS sequence"/>
</dbReference>
<reference evidence="1" key="1">
    <citation type="submission" date="2021-07" db="EMBL/GenBank/DDBJ databases">
        <authorList>
            <person name="Branca A.L. A."/>
        </authorList>
    </citation>
    <scope>NUCLEOTIDE SEQUENCE</scope>
</reference>
<name>A0A9W4JAU7_9EURO</name>
<dbReference type="AlphaFoldDB" id="A0A9W4JAU7"/>
<organism evidence="1 2">
    <name type="scientific">Penicillium salamii</name>
    <dbReference type="NCBI Taxonomy" id="1612424"/>
    <lineage>
        <taxon>Eukaryota</taxon>
        <taxon>Fungi</taxon>
        <taxon>Dikarya</taxon>
        <taxon>Ascomycota</taxon>
        <taxon>Pezizomycotina</taxon>
        <taxon>Eurotiomycetes</taxon>
        <taxon>Eurotiomycetidae</taxon>
        <taxon>Eurotiales</taxon>
        <taxon>Aspergillaceae</taxon>
        <taxon>Penicillium</taxon>
    </lineage>
</organism>
<evidence type="ECO:0000313" key="2">
    <source>
        <dbReference type="Proteomes" id="UP001152649"/>
    </source>
</evidence>
<sequence>MDDFTESLPLPLEFFLGDRCVTAKKAELLDPNSDRMVYRLELTDSSSLPSIVILKKQKPGWEDQFNNEKKAYNLLSRL</sequence>
<proteinExistence type="predicted"/>
<gene>
    <name evidence="1" type="ORF">PSALAMII_LOCUS6457</name>
</gene>
<dbReference type="OrthoDB" id="666364at2759"/>
<comment type="caution">
    <text evidence="1">The sequence shown here is derived from an EMBL/GenBank/DDBJ whole genome shotgun (WGS) entry which is preliminary data.</text>
</comment>
<dbReference type="EMBL" id="CAJVPG010000288">
    <property type="protein sequence ID" value="CAG8388242.1"/>
    <property type="molecule type" value="Genomic_DNA"/>
</dbReference>
<keyword evidence="2" id="KW-1185">Reference proteome</keyword>
<evidence type="ECO:0000313" key="1">
    <source>
        <dbReference type="EMBL" id="CAG8388242.1"/>
    </source>
</evidence>
<accession>A0A9W4JAU7</accession>
<protein>
    <submittedName>
        <fullName evidence="1">Uncharacterized protein</fullName>
    </submittedName>
</protein>